<dbReference type="PANTHER" id="PTHR30221:SF20">
    <property type="entry name" value="SMALL-CONDUCTANCE MECHANOSENSITIVE CHANNEL"/>
    <property type="match status" value="1"/>
</dbReference>
<proteinExistence type="inferred from homology"/>
<keyword evidence="5 6" id="KW-0472">Membrane</keyword>
<evidence type="ECO:0000256" key="4">
    <source>
        <dbReference type="ARBA" id="ARBA00022989"/>
    </source>
</evidence>
<dbReference type="InterPro" id="IPR011014">
    <property type="entry name" value="MscS_channel_TM-2"/>
</dbReference>
<dbReference type="InterPro" id="IPR006685">
    <property type="entry name" value="MscS_channel_2nd"/>
</dbReference>
<evidence type="ECO:0000256" key="6">
    <source>
        <dbReference type="SAM" id="Phobius"/>
    </source>
</evidence>
<feature type="domain" description="Mechanosensitive ion channel MscS" evidence="7">
    <location>
        <begin position="201"/>
        <end position="254"/>
    </location>
</feature>
<dbReference type="SUPFAM" id="SSF50182">
    <property type="entry name" value="Sm-like ribonucleoproteins"/>
    <property type="match status" value="1"/>
</dbReference>
<evidence type="ECO:0000313" key="9">
    <source>
        <dbReference type="Proteomes" id="UP000282322"/>
    </source>
</evidence>
<dbReference type="InterPro" id="IPR010920">
    <property type="entry name" value="LSM_dom_sf"/>
</dbReference>
<evidence type="ECO:0000256" key="1">
    <source>
        <dbReference type="ARBA" id="ARBA00004141"/>
    </source>
</evidence>
<keyword evidence="4 6" id="KW-1133">Transmembrane helix</keyword>
<comment type="caution">
    <text evidence="8">The sequence shown here is derived from an EMBL/GenBank/DDBJ whole genome shotgun (WGS) entry which is preliminary data.</text>
</comment>
<comment type="similarity">
    <text evidence="2">Belongs to the MscS (TC 1.A.23) family.</text>
</comment>
<dbReference type="GO" id="GO:0016020">
    <property type="term" value="C:membrane"/>
    <property type="evidence" value="ECO:0007669"/>
    <property type="project" value="UniProtKB-SubCell"/>
</dbReference>
<evidence type="ECO:0000256" key="2">
    <source>
        <dbReference type="ARBA" id="ARBA00008017"/>
    </source>
</evidence>
<dbReference type="Pfam" id="PF00924">
    <property type="entry name" value="MS_channel_2nd"/>
    <property type="match status" value="1"/>
</dbReference>
<dbReference type="InterPro" id="IPR045275">
    <property type="entry name" value="MscS_archaea/bacteria_type"/>
</dbReference>
<feature type="transmembrane region" description="Helical" evidence="6">
    <location>
        <begin position="146"/>
        <end position="167"/>
    </location>
</feature>
<dbReference type="InterPro" id="IPR023408">
    <property type="entry name" value="MscS_beta-dom_sf"/>
</dbReference>
<feature type="transmembrane region" description="Helical" evidence="6">
    <location>
        <begin position="173"/>
        <end position="193"/>
    </location>
</feature>
<keyword evidence="9" id="KW-1185">Reference proteome</keyword>
<dbReference type="RefSeq" id="WP_124956258.1">
    <property type="nucleotide sequence ID" value="NZ_RRCH01000035.1"/>
</dbReference>
<feature type="transmembrane region" description="Helical" evidence="6">
    <location>
        <begin position="107"/>
        <end position="125"/>
    </location>
</feature>
<dbReference type="GO" id="GO:0008381">
    <property type="term" value="F:mechanosensitive monoatomic ion channel activity"/>
    <property type="evidence" value="ECO:0007669"/>
    <property type="project" value="InterPro"/>
</dbReference>
<feature type="transmembrane region" description="Helical" evidence="6">
    <location>
        <begin position="19"/>
        <end position="38"/>
    </location>
</feature>
<sequence length="261" mass="28039">MAEINYIINSFLKDISNSILPLVVFITGVLVAIIVGRLSRRLLIAAEVPEGVEGTRFERTVNRLGTSTIGLLSGLITLFLIALAVGLTLSIGGVLDTRYYLELLRGYLLQVFVAALIVIIGLIVGDKAEVEIKQSLQDVKLTEMSLLPSAVKYSILFIASLIALAQLRIETAALLVVLGGYLLGVIVLGGLAFKDLLAAGAAGVFLIFSDPYSIGDTVDIDGHRGIVQEVGLFATHIESDEEEFILPNHLVLRSGIVRIRS</sequence>
<organism evidence="8 9">
    <name type="scientific">Halocatena pleomorpha</name>
    <dbReference type="NCBI Taxonomy" id="1785090"/>
    <lineage>
        <taxon>Archaea</taxon>
        <taxon>Methanobacteriati</taxon>
        <taxon>Methanobacteriota</taxon>
        <taxon>Stenosarchaea group</taxon>
        <taxon>Halobacteria</taxon>
        <taxon>Halobacteriales</taxon>
        <taxon>Natronomonadaceae</taxon>
        <taxon>Halocatena</taxon>
    </lineage>
</organism>
<protein>
    <submittedName>
        <fullName evidence="8">Mechanosensitive ion channel family protein</fullName>
    </submittedName>
</protein>
<comment type="subcellular location">
    <subcellularLocation>
        <location evidence="1">Membrane</location>
        <topology evidence="1">Multi-pass membrane protein</topology>
    </subcellularLocation>
</comment>
<dbReference type="SUPFAM" id="SSF82861">
    <property type="entry name" value="Mechanosensitive channel protein MscS (YggB), transmembrane region"/>
    <property type="match status" value="1"/>
</dbReference>
<reference evidence="8 9" key="1">
    <citation type="submission" date="2018-11" db="EMBL/GenBank/DDBJ databases">
        <title>Taxonoimc description of Halomarina strain SPP-AMP-1.</title>
        <authorList>
            <person name="Pal Y."/>
            <person name="Srinivasana K."/>
            <person name="Verma A."/>
            <person name="Kumar P."/>
        </authorList>
    </citation>
    <scope>NUCLEOTIDE SEQUENCE [LARGE SCALE GENOMIC DNA]</scope>
    <source>
        <strain evidence="8 9">SPP-AMP-1</strain>
    </source>
</reference>
<dbReference type="AlphaFoldDB" id="A0A3P3R6N6"/>
<keyword evidence="3 6" id="KW-0812">Transmembrane</keyword>
<evidence type="ECO:0000313" key="8">
    <source>
        <dbReference type="EMBL" id="RRJ28579.1"/>
    </source>
</evidence>
<dbReference type="Gene3D" id="1.10.287.1260">
    <property type="match status" value="1"/>
</dbReference>
<evidence type="ECO:0000256" key="5">
    <source>
        <dbReference type="ARBA" id="ARBA00023136"/>
    </source>
</evidence>
<dbReference type="Proteomes" id="UP000282322">
    <property type="component" value="Unassembled WGS sequence"/>
</dbReference>
<dbReference type="EMBL" id="RRCH01000035">
    <property type="protein sequence ID" value="RRJ28579.1"/>
    <property type="molecule type" value="Genomic_DNA"/>
</dbReference>
<feature type="transmembrane region" description="Helical" evidence="6">
    <location>
        <begin position="69"/>
        <end position="95"/>
    </location>
</feature>
<dbReference type="OrthoDB" id="313107at2157"/>
<accession>A0A3P3R6N6</accession>
<gene>
    <name evidence="8" type="ORF">EIK79_15380</name>
</gene>
<evidence type="ECO:0000256" key="3">
    <source>
        <dbReference type="ARBA" id="ARBA00022692"/>
    </source>
</evidence>
<name>A0A3P3R6N6_9EURY</name>
<dbReference type="Gene3D" id="2.30.30.60">
    <property type="match status" value="1"/>
</dbReference>
<evidence type="ECO:0000259" key="7">
    <source>
        <dbReference type="Pfam" id="PF00924"/>
    </source>
</evidence>
<dbReference type="PANTHER" id="PTHR30221">
    <property type="entry name" value="SMALL-CONDUCTANCE MECHANOSENSITIVE CHANNEL"/>
    <property type="match status" value="1"/>
</dbReference>